<dbReference type="KEGG" id="dor:Desor_0997"/>
<evidence type="ECO:0008006" key="4">
    <source>
        <dbReference type="Google" id="ProtNLM"/>
    </source>
</evidence>
<reference evidence="3" key="1">
    <citation type="submission" date="2011-11" db="EMBL/GenBank/DDBJ databases">
        <title>Complete sequence of Desulfosporosinus orientis DSM 765.</title>
        <authorList>
            <person name="Lucas S."/>
            <person name="Han J."/>
            <person name="Lapidus A."/>
            <person name="Cheng J.-F."/>
            <person name="Goodwin L."/>
            <person name="Pitluck S."/>
            <person name="Peters L."/>
            <person name="Ovchinnikova G."/>
            <person name="Teshima H."/>
            <person name="Detter J.C."/>
            <person name="Han C."/>
            <person name="Tapia R."/>
            <person name="Land M."/>
            <person name="Hauser L."/>
            <person name="Kyrpides N."/>
            <person name="Ivanova N."/>
            <person name="Pagani I."/>
            <person name="Pester M."/>
            <person name="Spring S."/>
            <person name="Ollivier B."/>
            <person name="Rattei T."/>
            <person name="Klenk H.-P."/>
            <person name="Wagner M."/>
            <person name="Loy A."/>
            <person name="Woyke T."/>
        </authorList>
    </citation>
    <scope>NUCLEOTIDE SEQUENCE [LARGE SCALE GENOMIC DNA]</scope>
    <source>
        <strain evidence="3">ATCC 19365 / DSM 765 / NCIMB 8382 / VKM B-1628</strain>
    </source>
</reference>
<dbReference type="AlphaFoldDB" id="G7W5M5"/>
<proteinExistence type="predicted"/>
<dbReference type="Pfam" id="PF05137">
    <property type="entry name" value="PilN"/>
    <property type="match status" value="1"/>
</dbReference>
<name>G7W5M5_DESOD</name>
<evidence type="ECO:0000313" key="3">
    <source>
        <dbReference type="Proteomes" id="UP000006346"/>
    </source>
</evidence>
<protein>
    <recommendedName>
        <fullName evidence="4">Tfp pilus assembly protein PilN</fullName>
    </recommendedName>
</protein>
<dbReference type="Proteomes" id="UP000006346">
    <property type="component" value="Chromosome"/>
</dbReference>
<dbReference type="RefSeq" id="WP_014183494.1">
    <property type="nucleotide sequence ID" value="NC_016584.1"/>
</dbReference>
<dbReference type="STRING" id="768706.Desor_0997"/>
<keyword evidence="1" id="KW-0472">Membrane</keyword>
<reference evidence="2 3" key="2">
    <citation type="journal article" date="2012" name="J. Bacteriol.">
        <title>Complete genome sequences of Desulfosporosinus orientis DSM765T, Desulfosporosinus youngiae DSM17734T, Desulfosporosinus meridiei DSM13257T, and Desulfosporosinus acidiphilus DSM22704T.</title>
        <authorList>
            <person name="Pester M."/>
            <person name="Brambilla E."/>
            <person name="Alazard D."/>
            <person name="Rattei T."/>
            <person name="Weinmaier T."/>
            <person name="Han J."/>
            <person name="Lucas S."/>
            <person name="Lapidus A."/>
            <person name="Cheng J.F."/>
            <person name="Goodwin L."/>
            <person name="Pitluck S."/>
            <person name="Peters L."/>
            <person name="Ovchinnikova G."/>
            <person name="Teshima H."/>
            <person name="Detter J.C."/>
            <person name="Han C.S."/>
            <person name="Tapia R."/>
            <person name="Land M.L."/>
            <person name="Hauser L."/>
            <person name="Kyrpides N.C."/>
            <person name="Ivanova N.N."/>
            <person name="Pagani I."/>
            <person name="Huntmann M."/>
            <person name="Wei C.L."/>
            <person name="Davenport K.W."/>
            <person name="Daligault H."/>
            <person name="Chain P.S."/>
            <person name="Chen A."/>
            <person name="Mavromatis K."/>
            <person name="Markowitz V."/>
            <person name="Szeto E."/>
            <person name="Mikhailova N."/>
            <person name="Pati A."/>
            <person name="Wagner M."/>
            <person name="Woyke T."/>
            <person name="Ollivier B."/>
            <person name="Klenk H.P."/>
            <person name="Spring S."/>
            <person name="Loy A."/>
        </authorList>
    </citation>
    <scope>NUCLEOTIDE SEQUENCE [LARGE SCALE GENOMIC DNA]</scope>
    <source>
        <strain evidence="3">ATCC 19365 / DSM 765 / NCIMB 8382 / VKM B-1628</strain>
    </source>
</reference>
<organism evidence="2 3">
    <name type="scientific">Desulfosporosinus orientis (strain ATCC 19365 / DSM 765 / NCIMB 8382 / VKM B-1628 / Singapore I)</name>
    <name type="common">Desulfotomaculum orientis</name>
    <dbReference type="NCBI Taxonomy" id="768706"/>
    <lineage>
        <taxon>Bacteria</taxon>
        <taxon>Bacillati</taxon>
        <taxon>Bacillota</taxon>
        <taxon>Clostridia</taxon>
        <taxon>Eubacteriales</taxon>
        <taxon>Desulfitobacteriaceae</taxon>
        <taxon>Desulfosporosinus</taxon>
    </lineage>
</organism>
<keyword evidence="3" id="KW-1185">Reference proteome</keyword>
<feature type="transmembrane region" description="Helical" evidence="1">
    <location>
        <begin position="33"/>
        <end position="53"/>
    </location>
</feature>
<dbReference type="InterPro" id="IPR007813">
    <property type="entry name" value="PilN"/>
</dbReference>
<dbReference type="OrthoDB" id="1797962at2"/>
<accession>G7W5M5</accession>
<sequence length="182" mass="20894">MRRKHNFNFALAWKAQLRKESSNGRFYFRTEEIIIFISVLLGLIVIASSPWIWNYKLNLDLTKTNNLILSFKNIDEKVQKLNTLTKQVQNLKSVSELSERSTHDPGPVLEKIRLLLPIGTKIKSFSLQADNSLLLVVSIPTPVDVARLWTSLQNSNLFQNVDIQTISLLDQSQDFNLSLKIK</sequence>
<gene>
    <name evidence="2" type="ordered locus">Desor_0997</name>
</gene>
<keyword evidence="1" id="KW-0812">Transmembrane</keyword>
<keyword evidence="1" id="KW-1133">Transmembrane helix</keyword>
<dbReference type="HOGENOM" id="CLU_128097_0_0_9"/>
<evidence type="ECO:0000256" key="1">
    <source>
        <dbReference type="SAM" id="Phobius"/>
    </source>
</evidence>
<dbReference type="eggNOG" id="ENOG50331UI">
    <property type="taxonomic scope" value="Bacteria"/>
</dbReference>
<evidence type="ECO:0000313" key="2">
    <source>
        <dbReference type="EMBL" id="AET66672.1"/>
    </source>
</evidence>
<dbReference type="EMBL" id="CP003108">
    <property type="protein sequence ID" value="AET66672.1"/>
    <property type="molecule type" value="Genomic_DNA"/>
</dbReference>